<dbReference type="GO" id="GO:0016887">
    <property type="term" value="F:ATP hydrolysis activity"/>
    <property type="evidence" value="ECO:0007669"/>
    <property type="project" value="RHEA"/>
</dbReference>
<feature type="domain" description="SF4 helicase" evidence="14">
    <location>
        <begin position="186"/>
        <end position="456"/>
    </location>
</feature>
<evidence type="ECO:0000256" key="4">
    <source>
        <dbReference type="ARBA" id="ARBA00022741"/>
    </source>
</evidence>
<dbReference type="GO" id="GO:0003677">
    <property type="term" value="F:DNA binding"/>
    <property type="evidence" value="ECO:0007669"/>
    <property type="project" value="UniProtKB-UniRule"/>
</dbReference>
<keyword evidence="2 12" id="KW-0639">Primosome</keyword>
<reference evidence="15 16" key="1">
    <citation type="journal article" date="2019" name="Gut">
        <title>Antibiotics-induced monodominance of a novel gut bacterial order.</title>
        <authorList>
            <person name="Hildebrand F."/>
            <person name="Moitinho-Silva L."/>
            <person name="Blasche S."/>
            <person name="Jahn M.T."/>
            <person name="Gossmann T.I."/>
            <person name="Heuerta-Cepas J."/>
            <person name="Hercog R."/>
            <person name="Luetge M."/>
            <person name="Bahram M."/>
            <person name="Pryszlak A."/>
            <person name="Alves R.J."/>
            <person name="Waszak S.M."/>
            <person name="Zhu A."/>
            <person name="Ye L."/>
            <person name="Costea P.I."/>
            <person name="Aalvink S."/>
            <person name="Belzer C."/>
            <person name="Forslund S.K."/>
            <person name="Sunagawa S."/>
            <person name="Hentschel U."/>
            <person name="Merten C."/>
            <person name="Patil K.R."/>
            <person name="Benes V."/>
            <person name="Bork P."/>
        </authorList>
    </citation>
    <scope>NUCLEOTIDE SEQUENCE [LARGE SCALE GENOMIC DNA]</scope>
    <source>
        <strain evidence="15 16">HDS1380</strain>
    </source>
</reference>
<dbReference type="OrthoDB" id="9773982at2"/>
<dbReference type="Pfam" id="PF00772">
    <property type="entry name" value="DnaB"/>
    <property type="match status" value="1"/>
</dbReference>
<evidence type="ECO:0000256" key="13">
    <source>
        <dbReference type="SAM" id="MobiDB-lite"/>
    </source>
</evidence>
<evidence type="ECO:0000256" key="1">
    <source>
        <dbReference type="ARBA" id="ARBA00008428"/>
    </source>
</evidence>
<keyword evidence="4 12" id="KW-0547">Nucleotide-binding</keyword>
<proteinExistence type="inferred from homology"/>
<dbReference type="AlphaFoldDB" id="A0A4Q2K5D0"/>
<keyword evidence="3 12" id="KW-0235">DNA replication</keyword>
<evidence type="ECO:0000256" key="3">
    <source>
        <dbReference type="ARBA" id="ARBA00022705"/>
    </source>
</evidence>
<dbReference type="GO" id="GO:0043139">
    <property type="term" value="F:5'-3' DNA helicase activity"/>
    <property type="evidence" value="ECO:0007669"/>
    <property type="project" value="UniProtKB-EC"/>
</dbReference>
<dbReference type="PROSITE" id="PS51199">
    <property type="entry name" value="SF4_HELICASE"/>
    <property type="match status" value="1"/>
</dbReference>
<evidence type="ECO:0000313" key="16">
    <source>
        <dbReference type="Proteomes" id="UP000291269"/>
    </source>
</evidence>
<evidence type="ECO:0000256" key="5">
    <source>
        <dbReference type="ARBA" id="ARBA00022801"/>
    </source>
</evidence>
<feature type="compositionally biased region" description="Acidic residues" evidence="13">
    <location>
        <begin position="502"/>
        <end position="518"/>
    </location>
</feature>
<dbReference type="CDD" id="cd00984">
    <property type="entry name" value="DnaB_C"/>
    <property type="match status" value="1"/>
</dbReference>
<feature type="region of interest" description="Disordered" evidence="13">
    <location>
        <begin position="452"/>
        <end position="483"/>
    </location>
</feature>
<protein>
    <recommendedName>
        <fullName evidence="11 12">Replicative DNA helicase</fullName>
        <ecNumber evidence="11 12">5.6.2.3</ecNumber>
    </recommendedName>
</protein>
<keyword evidence="8 12" id="KW-0238">DNA-binding</keyword>
<organism evidence="15 16">
    <name type="scientific">Candidatus Borkfalkia ceftriaxoniphila</name>
    <dbReference type="NCBI Taxonomy" id="2508949"/>
    <lineage>
        <taxon>Bacteria</taxon>
        <taxon>Bacillati</taxon>
        <taxon>Bacillota</taxon>
        <taxon>Clostridia</taxon>
        <taxon>Christensenellales</taxon>
        <taxon>Christensenellaceae</taxon>
        <taxon>Candidatus Borkfalkia</taxon>
    </lineage>
</organism>
<evidence type="ECO:0000256" key="9">
    <source>
        <dbReference type="ARBA" id="ARBA00023235"/>
    </source>
</evidence>
<evidence type="ECO:0000256" key="2">
    <source>
        <dbReference type="ARBA" id="ARBA00022515"/>
    </source>
</evidence>
<keyword evidence="6 12" id="KW-0347">Helicase</keyword>
<dbReference type="GO" id="GO:1990077">
    <property type="term" value="C:primosome complex"/>
    <property type="evidence" value="ECO:0007669"/>
    <property type="project" value="UniProtKB-UniRule"/>
</dbReference>
<dbReference type="InterPro" id="IPR016136">
    <property type="entry name" value="DNA_helicase_N/primase_C"/>
</dbReference>
<dbReference type="SUPFAM" id="SSF48024">
    <property type="entry name" value="N-terminal domain of DnaB helicase"/>
    <property type="match status" value="1"/>
</dbReference>
<dbReference type="InterPro" id="IPR027417">
    <property type="entry name" value="P-loop_NTPase"/>
</dbReference>
<evidence type="ECO:0000256" key="6">
    <source>
        <dbReference type="ARBA" id="ARBA00022806"/>
    </source>
</evidence>
<dbReference type="NCBIfam" id="TIGR00665">
    <property type="entry name" value="DnaB"/>
    <property type="match status" value="1"/>
</dbReference>
<name>A0A4Q2K5D0_9FIRM</name>
<dbReference type="InterPro" id="IPR007693">
    <property type="entry name" value="DNA_helicase_DnaB-like_N"/>
</dbReference>
<evidence type="ECO:0000256" key="11">
    <source>
        <dbReference type="NCBIfam" id="TIGR00665"/>
    </source>
</evidence>
<feature type="region of interest" description="Disordered" evidence="13">
    <location>
        <begin position="495"/>
        <end position="518"/>
    </location>
</feature>
<keyword evidence="5 12" id="KW-0378">Hydrolase</keyword>
<dbReference type="Gene3D" id="1.10.860.10">
    <property type="entry name" value="DNAb Helicase, Chain A"/>
    <property type="match status" value="1"/>
</dbReference>
<sequence length="518" mass="57963">MAKENENNEINKTSVMPNNLEAEQALLGCLLIDIDTQTDILDKLTEEDFYQESHKLIIGAMKRVFNERKPVDLVTLSDELENSQSLDKAGGLTYITDLAKLTPSAANYKYYLDIVKRDSVNRKLIRASKDIIERAMSGAEAAESVSYAESLVFDVSKKMDTSTLVDMREDDSYDRVLSKFETITTDKNALRGIYTGFTKLDKMTNGLQKSDFIVLAARPGVGKTTIGMNIVEHAALVENKVCAVFSLEMPRIQLAQRLMCSYARVSMSKALSGELSQGDWKNLWKASAALKKAKIYIDDSSKISPAEILSKCRRLKTRKDGLDMIMIDYIQLMEMGGRLIENRQQEIANITRNLKIMAKELDVPVLALSQLRRISSKEEPQLSDLRESGAIEQDADMVMFIHRPDVAATEEEIKSGKIIKDAADLIIAKHRNGELGRVKLRFRGDQVRYVNPPPGFLPDEPGEVGRDDVPETNDSEGFVDPDDVPFDYMAEYAVADAGSENGTDDDMPPFDDFPPDEE</sequence>
<evidence type="ECO:0000313" key="15">
    <source>
        <dbReference type="EMBL" id="RXZ58132.1"/>
    </source>
</evidence>
<dbReference type="PANTHER" id="PTHR30153">
    <property type="entry name" value="REPLICATIVE DNA HELICASE DNAB"/>
    <property type="match status" value="1"/>
</dbReference>
<dbReference type="Gene3D" id="3.40.50.300">
    <property type="entry name" value="P-loop containing nucleotide triphosphate hydrolases"/>
    <property type="match status" value="1"/>
</dbReference>
<evidence type="ECO:0000256" key="7">
    <source>
        <dbReference type="ARBA" id="ARBA00022840"/>
    </source>
</evidence>
<evidence type="ECO:0000256" key="12">
    <source>
        <dbReference type="RuleBase" id="RU362085"/>
    </source>
</evidence>
<keyword evidence="9" id="KW-0413">Isomerase</keyword>
<keyword evidence="16" id="KW-1185">Reference proteome</keyword>
<comment type="caution">
    <text evidence="15">The sequence shown here is derived from an EMBL/GenBank/DDBJ whole genome shotgun (WGS) entry which is preliminary data.</text>
</comment>
<dbReference type="PANTHER" id="PTHR30153:SF2">
    <property type="entry name" value="REPLICATIVE DNA HELICASE"/>
    <property type="match status" value="1"/>
</dbReference>
<evidence type="ECO:0000259" key="14">
    <source>
        <dbReference type="PROSITE" id="PS51199"/>
    </source>
</evidence>
<evidence type="ECO:0000256" key="8">
    <source>
        <dbReference type="ARBA" id="ARBA00023125"/>
    </source>
</evidence>
<feature type="compositionally biased region" description="Acidic residues" evidence="13">
    <location>
        <begin position="470"/>
        <end position="483"/>
    </location>
</feature>
<evidence type="ECO:0000256" key="10">
    <source>
        <dbReference type="ARBA" id="ARBA00048954"/>
    </source>
</evidence>
<dbReference type="Pfam" id="PF03796">
    <property type="entry name" value="DnaB_C"/>
    <property type="match status" value="1"/>
</dbReference>
<keyword evidence="7 12" id="KW-0067">ATP-binding</keyword>
<dbReference type="InterPro" id="IPR036185">
    <property type="entry name" value="DNA_heli_DnaB-like_N_sf"/>
</dbReference>
<accession>A0A4Q2K5D0</accession>
<dbReference type="InterPro" id="IPR007694">
    <property type="entry name" value="DNA_helicase_DnaB-like_C"/>
</dbReference>
<comment type="similarity">
    <text evidence="1 12">Belongs to the helicase family. DnaB subfamily.</text>
</comment>
<dbReference type="GO" id="GO:0005524">
    <property type="term" value="F:ATP binding"/>
    <property type="evidence" value="ECO:0007669"/>
    <property type="project" value="UniProtKB-UniRule"/>
</dbReference>
<dbReference type="InterPro" id="IPR007692">
    <property type="entry name" value="DNA_helicase_DnaB"/>
</dbReference>
<dbReference type="GO" id="GO:0005829">
    <property type="term" value="C:cytosol"/>
    <property type="evidence" value="ECO:0007669"/>
    <property type="project" value="TreeGrafter"/>
</dbReference>
<dbReference type="EMBL" id="SDOZ01000003">
    <property type="protein sequence ID" value="RXZ58132.1"/>
    <property type="molecule type" value="Genomic_DNA"/>
</dbReference>
<dbReference type="SUPFAM" id="SSF52540">
    <property type="entry name" value="P-loop containing nucleoside triphosphate hydrolases"/>
    <property type="match status" value="1"/>
</dbReference>
<dbReference type="EC" id="5.6.2.3" evidence="11 12"/>
<comment type="function">
    <text evidence="12">The main replicative DNA helicase, it participates in initiation and elongation during chromosome replication. Travels ahead of the DNA replisome, separating dsDNA into templates for DNA synthesis. A processive ATP-dependent 5'-3' DNA helicase it has DNA-dependent ATPase activity.</text>
</comment>
<dbReference type="RefSeq" id="WP_129226322.1">
    <property type="nucleotide sequence ID" value="NZ_SDOZ01000003.1"/>
</dbReference>
<dbReference type="Proteomes" id="UP000291269">
    <property type="component" value="Unassembled WGS sequence"/>
</dbReference>
<comment type="catalytic activity">
    <reaction evidence="10 12">
        <text>ATP + H2O = ADP + phosphate + H(+)</text>
        <dbReference type="Rhea" id="RHEA:13065"/>
        <dbReference type="ChEBI" id="CHEBI:15377"/>
        <dbReference type="ChEBI" id="CHEBI:15378"/>
        <dbReference type="ChEBI" id="CHEBI:30616"/>
        <dbReference type="ChEBI" id="CHEBI:43474"/>
        <dbReference type="ChEBI" id="CHEBI:456216"/>
        <dbReference type="EC" id="5.6.2.3"/>
    </reaction>
</comment>
<gene>
    <name evidence="15" type="primary">dnaB</name>
    <name evidence="15" type="ORF">ESZ91_08705</name>
</gene>
<dbReference type="GO" id="GO:0006269">
    <property type="term" value="P:DNA replication, synthesis of primer"/>
    <property type="evidence" value="ECO:0007669"/>
    <property type="project" value="UniProtKB-UniRule"/>
</dbReference>